<evidence type="ECO:0000256" key="5">
    <source>
        <dbReference type="ARBA" id="ARBA00023136"/>
    </source>
</evidence>
<keyword evidence="7" id="KW-1185">Reference proteome</keyword>
<name>A0A8J7STG2_9RHOB</name>
<evidence type="ECO:0000256" key="3">
    <source>
        <dbReference type="ARBA" id="ARBA00022692"/>
    </source>
</evidence>
<dbReference type="EMBL" id="JAESVP010000001">
    <property type="protein sequence ID" value="MBL4926536.1"/>
    <property type="molecule type" value="Genomic_DNA"/>
</dbReference>
<dbReference type="RefSeq" id="WP_202657112.1">
    <property type="nucleotide sequence ID" value="NZ_JAESVP010000001.1"/>
</dbReference>
<comment type="subcellular location">
    <subcellularLocation>
        <location evidence="1">Membrane</location>
        <topology evidence="1">Multi-pass membrane protein</topology>
    </subcellularLocation>
</comment>
<evidence type="ECO:0000313" key="6">
    <source>
        <dbReference type="EMBL" id="MBL4926536.1"/>
    </source>
</evidence>
<evidence type="ECO:0000313" key="7">
    <source>
        <dbReference type="Proteomes" id="UP000619033"/>
    </source>
</evidence>
<evidence type="ECO:0000256" key="1">
    <source>
        <dbReference type="ARBA" id="ARBA00004141"/>
    </source>
</evidence>
<proteinExistence type="inferred from homology"/>
<keyword evidence="4" id="KW-1133">Transmembrane helix</keyword>
<sequence>MLTLTSEVQIWAHRLPAGVKLAVLAVATTALFRLHGPLPLAAAFGAVAVVSATGGPRFAGQSARILRPLWPFVLMVGLWHLFTRDIAGGAEVILRMTTAVAAANFVTMTTRLADMQRVLEWLCRPLAALGLPPARLALALALVIRFIPVLQDRAGQISAAWSARSARRAGWRTVAPLTAAALDDAAHVADALRARGGSV</sequence>
<reference evidence="6" key="1">
    <citation type="submission" date="2021-01" db="EMBL/GenBank/DDBJ databases">
        <title>Genome seq and assembly of Tabrizicola sp. KVB23.</title>
        <authorList>
            <person name="Chhetri G."/>
        </authorList>
    </citation>
    <scope>NUCLEOTIDE SEQUENCE</scope>
    <source>
        <strain evidence="6">KVB23</strain>
    </source>
</reference>
<keyword evidence="3 6" id="KW-0812">Transmembrane</keyword>
<dbReference type="AlphaFoldDB" id="A0A8J7STG2"/>
<dbReference type="PANTHER" id="PTHR33514">
    <property type="entry name" value="PROTEIN ABCI12, CHLOROPLASTIC"/>
    <property type="match status" value="1"/>
</dbReference>
<organism evidence="6 7">
    <name type="scientific">Fuscibacter oryzae</name>
    <dbReference type="NCBI Taxonomy" id="2803939"/>
    <lineage>
        <taxon>Bacteria</taxon>
        <taxon>Pseudomonadati</taxon>
        <taxon>Pseudomonadota</taxon>
        <taxon>Alphaproteobacteria</taxon>
        <taxon>Rhodobacterales</taxon>
        <taxon>Paracoccaceae</taxon>
        <taxon>Fuscibacter</taxon>
    </lineage>
</organism>
<dbReference type="InterPro" id="IPR003339">
    <property type="entry name" value="ABC/ECF_trnsptr_transmembrane"/>
</dbReference>
<keyword evidence="5" id="KW-0472">Membrane</keyword>
<protein>
    <submittedName>
        <fullName evidence="6">Energy-coupling factor transporter transmembrane protein EcfT</fullName>
    </submittedName>
</protein>
<accession>A0A8J7STG2</accession>
<evidence type="ECO:0000256" key="4">
    <source>
        <dbReference type="ARBA" id="ARBA00022989"/>
    </source>
</evidence>
<dbReference type="Proteomes" id="UP000619033">
    <property type="component" value="Unassembled WGS sequence"/>
</dbReference>
<comment type="caution">
    <text evidence="6">The sequence shown here is derived from an EMBL/GenBank/DDBJ whole genome shotgun (WGS) entry which is preliminary data.</text>
</comment>
<dbReference type="GO" id="GO:0005886">
    <property type="term" value="C:plasma membrane"/>
    <property type="evidence" value="ECO:0007669"/>
    <property type="project" value="TreeGrafter"/>
</dbReference>
<comment type="similarity">
    <text evidence="2">Belongs to the CbiQ family.</text>
</comment>
<dbReference type="Pfam" id="PF02361">
    <property type="entry name" value="CbiQ"/>
    <property type="match status" value="1"/>
</dbReference>
<dbReference type="PANTHER" id="PTHR33514:SF13">
    <property type="entry name" value="PROTEIN ABCI12, CHLOROPLASTIC"/>
    <property type="match status" value="1"/>
</dbReference>
<evidence type="ECO:0000256" key="2">
    <source>
        <dbReference type="ARBA" id="ARBA00008564"/>
    </source>
</evidence>
<gene>
    <name evidence="6" type="ORF">JI744_00325</name>
</gene>